<dbReference type="GO" id="GO:0004049">
    <property type="term" value="F:anthranilate synthase activity"/>
    <property type="evidence" value="ECO:0007669"/>
    <property type="project" value="TreeGrafter"/>
</dbReference>
<dbReference type="OrthoDB" id="9804328at2"/>
<dbReference type="EC" id="2.6.1.85" evidence="4"/>
<evidence type="ECO:0000313" key="5">
    <source>
        <dbReference type="Proteomes" id="UP000318995"/>
    </source>
</evidence>
<keyword evidence="4" id="KW-0808">Transferase</keyword>
<dbReference type="NCBIfam" id="TIGR00566">
    <property type="entry name" value="trpG_papA"/>
    <property type="match status" value="1"/>
</dbReference>
<proteinExistence type="predicted"/>
<name>A0A5C5WGH4_9BACT</name>
<keyword evidence="4" id="KW-0032">Aminotransferase</keyword>
<protein>
    <submittedName>
        <fullName evidence="4">Aminodeoxychorismate synthase component 2</fullName>
        <ecNumber evidence="4">2.6.1.85</ecNumber>
    </submittedName>
</protein>
<dbReference type="Gene3D" id="3.40.50.880">
    <property type="match status" value="1"/>
</dbReference>
<evidence type="ECO:0000256" key="1">
    <source>
        <dbReference type="ARBA" id="ARBA00022962"/>
    </source>
</evidence>
<gene>
    <name evidence="4" type="primary">pabA</name>
    <name evidence="4" type="ORF">Pla111_06580</name>
</gene>
<dbReference type="GO" id="GO:0000162">
    <property type="term" value="P:L-tryptophan biosynthetic process"/>
    <property type="evidence" value="ECO:0007669"/>
    <property type="project" value="TreeGrafter"/>
</dbReference>
<dbReference type="RefSeq" id="WP_146571278.1">
    <property type="nucleotide sequence ID" value="NZ_SJPH01000001.1"/>
</dbReference>
<dbReference type="PANTHER" id="PTHR43418:SF4">
    <property type="entry name" value="MULTIFUNCTIONAL TRYPTOPHAN BIOSYNTHESIS PROTEIN"/>
    <property type="match status" value="1"/>
</dbReference>
<dbReference type="GO" id="GO:0046820">
    <property type="term" value="F:4-amino-4-deoxychorismate synthase activity"/>
    <property type="evidence" value="ECO:0007669"/>
    <property type="project" value="UniProtKB-EC"/>
</dbReference>
<feature type="compositionally biased region" description="Pro residues" evidence="2">
    <location>
        <begin position="192"/>
        <end position="201"/>
    </location>
</feature>
<dbReference type="SUPFAM" id="SSF52317">
    <property type="entry name" value="Class I glutamine amidotransferase-like"/>
    <property type="match status" value="1"/>
</dbReference>
<dbReference type="Pfam" id="PF00117">
    <property type="entry name" value="GATase"/>
    <property type="match status" value="1"/>
</dbReference>
<keyword evidence="1" id="KW-0315">Glutamine amidotransferase</keyword>
<dbReference type="PANTHER" id="PTHR43418">
    <property type="entry name" value="MULTIFUNCTIONAL TRYPTOPHAN BIOSYNTHESIS PROTEIN-RELATED"/>
    <property type="match status" value="1"/>
</dbReference>
<evidence type="ECO:0000256" key="2">
    <source>
        <dbReference type="SAM" id="MobiDB-lite"/>
    </source>
</evidence>
<dbReference type="CDD" id="cd01743">
    <property type="entry name" value="GATase1_Anthranilate_Synthase"/>
    <property type="match status" value="1"/>
</dbReference>
<evidence type="ECO:0000259" key="3">
    <source>
        <dbReference type="Pfam" id="PF00117"/>
    </source>
</evidence>
<feature type="region of interest" description="Disordered" evidence="2">
    <location>
        <begin position="189"/>
        <end position="211"/>
    </location>
</feature>
<dbReference type="GO" id="GO:0005829">
    <property type="term" value="C:cytosol"/>
    <property type="evidence" value="ECO:0007669"/>
    <property type="project" value="TreeGrafter"/>
</dbReference>
<dbReference type="AlphaFoldDB" id="A0A5C5WGH4"/>
<comment type="caution">
    <text evidence="4">The sequence shown here is derived from an EMBL/GenBank/DDBJ whole genome shotgun (WGS) entry which is preliminary data.</text>
</comment>
<dbReference type="InterPro" id="IPR017926">
    <property type="entry name" value="GATASE"/>
</dbReference>
<dbReference type="PRINTS" id="PR00099">
    <property type="entry name" value="CPSGATASE"/>
</dbReference>
<accession>A0A5C5WGH4</accession>
<organism evidence="4 5">
    <name type="scientific">Botrimarina hoheduenensis</name>
    <dbReference type="NCBI Taxonomy" id="2528000"/>
    <lineage>
        <taxon>Bacteria</taxon>
        <taxon>Pseudomonadati</taxon>
        <taxon>Planctomycetota</taxon>
        <taxon>Planctomycetia</taxon>
        <taxon>Pirellulales</taxon>
        <taxon>Lacipirellulaceae</taxon>
        <taxon>Botrimarina</taxon>
    </lineage>
</organism>
<dbReference type="InterPro" id="IPR029062">
    <property type="entry name" value="Class_I_gatase-like"/>
</dbReference>
<dbReference type="EMBL" id="SJPH01000001">
    <property type="protein sequence ID" value="TWT48882.1"/>
    <property type="molecule type" value="Genomic_DNA"/>
</dbReference>
<feature type="domain" description="Glutamine amidotransferase" evidence="3">
    <location>
        <begin position="3"/>
        <end position="185"/>
    </location>
</feature>
<dbReference type="Proteomes" id="UP000318995">
    <property type="component" value="Unassembled WGS sequence"/>
</dbReference>
<reference evidence="4 5" key="1">
    <citation type="submission" date="2019-02" db="EMBL/GenBank/DDBJ databases">
        <title>Deep-cultivation of Planctomycetes and their phenomic and genomic characterization uncovers novel biology.</title>
        <authorList>
            <person name="Wiegand S."/>
            <person name="Jogler M."/>
            <person name="Boedeker C."/>
            <person name="Pinto D."/>
            <person name="Vollmers J."/>
            <person name="Rivas-Marin E."/>
            <person name="Kohn T."/>
            <person name="Peeters S.H."/>
            <person name="Heuer A."/>
            <person name="Rast P."/>
            <person name="Oberbeckmann S."/>
            <person name="Bunk B."/>
            <person name="Jeske O."/>
            <person name="Meyerdierks A."/>
            <person name="Storesund J.E."/>
            <person name="Kallscheuer N."/>
            <person name="Luecker S."/>
            <person name="Lage O.M."/>
            <person name="Pohl T."/>
            <person name="Merkel B.J."/>
            <person name="Hornburger P."/>
            <person name="Mueller R.-W."/>
            <person name="Bruemmer F."/>
            <person name="Labrenz M."/>
            <person name="Spormann A.M."/>
            <person name="Op Den Camp H."/>
            <person name="Overmann J."/>
            <person name="Amann R."/>
            <person name="Jetten M.S.M."/>
            <person name="Mascher T."/>
            <person name="Medema M.H."/>
            <person name="Devos D.P."/>
            <person name="Kaster A.-K."/>
            <person name="Ovreas L."/>
            <person name="Rohde M."/>
            <person name="Galperin M.Y."/>
            <person name="Jogler C."/>
        </authorList>
    </citation>
    <scope>NUCLEOTIDE SEQUENCE [LARGE SCALE GENOMIC DNA]</scope>
    <source>
        <strain evidence="4 5">Pla111</strain>
    </source>
</reference>
<sequence>MILVLDNYDSFVHNLARLVRLCGSETHVVRSDAIDVAGVRALGPAAIVISPGPGSPAEVGCSVEVVRQLAETTPILGVCLGHQAIVEAFGGKIVRAPEPMHGRTSILTHSGEGLFAGIPPGITVCRYHSLAADRPTLPAVLAITAESDDGVPMAIAHRRLPVHGVQFHPEAILTEYGQPMIENFIRIAQRNPSPPPQPGPTVPSNLNHPSI</sequence>
<dbReference type="PRINTS" id="PR00096">
    <property type="entry name" value="GATASE"/>
</dbReference>
<keyword evidence="5" id="KW-1185">Reference proteome</keyword>
<dbReference type="InterPro" id="IPR006221">
    <property type="entry name" value="TrpG/PapA_dom"/>
</dbReference>
<dbReference type="InterPro" id="IPR050472">
    <property type="entry name" value="Anth_synth/Amidotransfase"/>
</dbReference>
<evidence type="ECO:0000313" key="4">
    <source>
        <dbReference type="EMBL" id="TWT48882.1"/>
    </source>
</evidence>
<dbReference type="PROSITE" id="PS51273">
    <property type="entry name" value="GATASE_TYPE_1"/>
    <property type="match status" value="1"/>
</dbReference>
<dbReference type="PRINTS" id="PR00097">
    <property type="entry name" value="ANTSNTHASEII"/>
</dbReference>
<dbReference type="FunFam" id="3.40.50.880:FF:000003">
    <property type="entry name" value="Anthranilate synthase component II"/>
    <property type="match status" value="1"/>
</dbReference>